<reference evidence="3" key="1">
    <citation type="submission" date="2020-09" db="EMBL/GenBank/DDBJ databases">
        <title>Genome seq and assembly of Limnohabitants sp.</title>
        <authorList>
            <person name="Chhetri G."/>
        </authorList>
    </citation>
    <scope>NUCLEOTIDE SEQUENCE</scope>
    <source>
        <strain evidence="3">JUR4</strain>
    </source>
</reference>
<feature type="compositionally biased region" description="Low complexity" evidence="1">
    <location>
        <begin position="1"/>
        <end position="33"/>
    </location>
</feature>
<comment type="caution">
    <text evidence="3">The sequence shown here is derived from an EMBL/GenBank/DDBJ whole genome shotgun (WGS) entry which is preliminary data.</text>
</comment>
<dbReference type="EMBL" id="JACYFT010000002">
    <property type="protein sequence ID" value="MBD8051081.1"/>
    <property type="molecule type" value="Genomic_DNA"/>
</dbReference>
<evidence type="ECO:0000256" key="2">
    <source>
        <dbReference type="SAM" id="Phobius"/>
    </source>
</evidence>
<dbReference type="AlphaFoldDB" id="A0A927IMD7"/>
<keyword evidence="2" id="KW-0812">Transmembrane</keyword>
<dbReference type="Gene3D" id="3.30.700.10">
    <property type="entry name" value="Glycoprotein, Type 4 Pilin"/>
    <property type="match status" value="1"/>
</dbReference>
<dbReference type="Proteomes" id="UP000647424">
    <property type="component" value="Unassembled WGS sequence"/>
</dbReference>
<accession>A0A927IMD7</accession>
<organism evidence="3 4">
    <name type="scientific">Limnohabitans radicicola</name>
    <dbReference type="NCBI Taxonomy" id="2771427"/>
    <lineage>
        <taxon>Bacteria</taxon>
        <taxon>Pseudomonadati</taxon>
        <taxon>Pseudomonadota</taxon>
        <taxon>Betaproteobacteria</taxon>
        <taxon>Burkholderiales</taxon>
        <taxon>Comamonadaceae</taxon>
        <taxon>Limnohabitans</taxon>
    </lineage>
</organism>
<protein>
    <submittedName>
        <fullName evidence="3">Prepilin-type N-terminal cleavage/methylation domain-containing protein</fullName>
    </submittedName>
</protein>
<dbReference type="InterPro" id="IPR045584">
    <property type="entry name" value="Pilin-like"/>
</dbReference>
<gene>
    <name evidence="3" type="ORF">IC609_11025</name>
</gene>
<dbReference type="PROSITE" id="PS00409">
    <property type="entry name" value="PROKAR_NTER_METHYL"/>
    <property type="match status" value="1"/>
</dbReference>
<dbReference type="RefSeq" id="WP_191819541.1">
    <property type="nucleotide sequence ID" value="NZ_JACYFT010000002.1"/>
</dbReference>
<feature type="region of interest" description="Disordered" evidence="1">
    <location>
        <begin position="1"/>
        <end position="34"/>
    </location>
</feature>
<keyword evidence="2" id="KW-1133">Transmembrane helix</keyword>
<evidence type="ECO:0000256" key="1">
    <source>
        <dbReference type="SAM" id="MobiDB-lite"/>
    </source>
</evidence>
<keyword evidence="4" id="KW-1185">Reference proteome</keyword>
<proteinExistence type="predicted"/>
<dbReference type="SUPFAM" id="SSF54523">
    <property type="entry name" value="Pili subunits"/>
    <property type="match status" value="1"/>
</dbReference>
<feature type="transmembrane region" description="Helical" evidence="2">
    <location>
        <begin position="47"/>
        <end position="69"/>
    </location>
</feature>
<sequence length="233" mass="24768">MKDTNTNTNDGTNSVDLSAQSSQSALANPANSPQAHRKLAKEICQRGMTLIEIMVVIAVLGILAGVFMANYSGDKSKATRLLTNMKTLSDATNRAKMDMGGIPNRLSVLWNRTDATAGNMFNGIAATTSWSGPYMERQPVDASNNIQEQAISDATTITIAREAASATNGGNFTWVYYLRATNVPNAIITEYIKSCANTDVVANATFANGKCRATPGTGATEVGTVDFKIADSR</sequence>
<keyword evidence="2" id="KW-0472">Membrane</keyword>
<evidence type="ECO:0000313" key="3">
    <source>
        <dbReference type="EMBL" id="MBD8051081.1"/>
    </source>
</evidence>
<evidence type="ECO:0000313" key="4">
    <source>
        <dbReference type="Proteomes" id="UP000647424"/>
    </source>
</evidence>
<dbReference type="InterPro" id="IPR012902">
    <property type="entry name" value="N_methyl_site"/>
</dbReference>
<dbReference type="Pfam" id="PF07963">
    <property type="entry name" value="N_methyl"/>
    <property type="match status" value="1"/>
</dbReference>
<dbReference type="NCBIfam" id="TIGR02532">
    <property type="entry name" value="IV_pilin_GFxxxE"/>
    <property type="match status" value="1"/>
</dbReference>
<name>A0A927IMD7_9BURK</name>